<protein>
    <recommendedName>
        <fullName evidence="4">Invasion associated locus B family protein</fullName>
    </recommendedName>
</protein>
<evidence type="ECO:0000313" key="3">
    <source>
        <dbReference type="Proteomes" id="UP000254889"/>
    </source>
</evidence>
<dbReference type="OrthoDB" id="8203580at2"/>
<evidence type="ECO:0000313" key="2">
    <source>
        <dbReference type="EMBL" id="AXK83282.1"/>
    </source>
</evidence>
<dbReference type="EMBL" id="CP031417">
    <property type="protein sequence ID" value="AXK83282.1"/>
    <property type="molecule type" value="Genomic_DNA"/>
</dbReference>
<reference evidence="2 3" key="1">
    <citation type="submission" date="2018-07" db="EMBL/GenBank/DDBJ databases">
        <authorList>
            <person name="Quirk P.G."/>
            <person name="Krulwich T.A."/>
        </authorList>
    </citation>
    <scope>NUCLEOTIDE SEQUENCE [LARGE SCALE GENOMIC DNA]</scope>
    <source>
        <strain evidence="2 3">CC-BB4</strain>
    </source>
</reference>
<dbReference type="Proteomes" id="UP000254889">
    <property type="component" value="Chromosome"/>
</dbReference>
<name>A0A346A285_9HYPH</name>
<keyword evidence="3" id="KW-1185">Reference proteome</keyword>
<evidence type="ECO:0000256" key="1">
    <source>
        <dbReference type="SAM" id="MobiDB-lite"/>
    </source>
</evidence>
<dbReference type="KEGG" id="ptaw:DW352_23835"/>
<sequence>MLCGAAGLATAGAAAAAVETEKPVAGQQVRFAQGTWSGVPQLRDGKVSQCVLVSLRPRNDTSGTVETRLSLAIGRGAGFAFGLGDKALPGERVMDDEAEIVLDEGASIPAVGFDVVPAAFAFHPGDAAAVLAGLATAKTVRLRSAGAGIDTGAIALDLPPAALAWLIACGNTFAIAIDRPTDPKAPELPAPRPRSPEIASGRPTAAGPAGIEDKQKISGWDASELRGPDGKVVICVIRRHYVTGAGKDARQFGTFLMASRTKGLIMMLKDSGLKQRGGETIDATLSFGGKPFTGFTAQMLSADEIGIFPQHGLALARALDDAERFSFKSKIGGMEFPVQGAVSWLRACARRHGFGFEAPSP</sequence>
<dbReference type="AlphaFoldDB" id="A0A346A285"/>
<feature type="region of interest" description="Disordered" evidence="1">
    <location>
        <begin position="180"/>
        <end position="213"/>
    </location>
</feature>
<evidence type="ECO:0008006" key="4">
    <source>
        <dbReference type="Google" id="ProtNLM"/>
    </source>
</evidence>
<organism evidence="2 3">
    <name type="scientific">Pseudolabrys taiwanensis</name>
    <dbReference type="NCBI Taxonomy" id="331696"/>
    <lineage>
        <taxon>Bacteria</taxon>
        <taxon>Pseudomonadati</taxon>
        <taxon>Pseudomonadota</taxon>
        <taxon>Alphaproteobacteria</taxon>
        <taxon>Hyphomicrobiales</taxon>
        <taxon>Xanthobacteraceae</taxon>
        <taxon>Pseudolabrys</taxon>
    </lineage>
</organism>
<proteinExistence type="predicted"/>
<accession>A0A346A285</accession>
<gene>
    <name evidence="2" type="ORF">DW352_23835</name>
</gene>